<sequence length="251" mass="27775">MAADAHKRASKVMDAATEARLARIINSDLEQLREKAEVQGVLAYGLNPVRRERLNERFLQNTLKSVGYANKKADEDSMWAARKRQRGFPDEQTSRPAHRSDEYSASSSGDEGCHAQDHGQDASSADWLSRGAAVMNEAPPSKRRRGRGGRGLKSEDAGPFLPIDSAHAAQSDVQEGAAPSIPRGPACPSWLARTESPLSSSSEPPDKRLARQGAQREVDTADIKPGHKHKKQRKVKGKHKHRHRHKLRKEH</sequence>
<dbReference type="PANTHER" id="PTHR34684">
    <property type="entry name" value="OS08G0192200 PROTEIN"/>
    <property type="match status" value="1"/>
</dbReference>
<evidence type="ECO:0000256" key="1">
    <source>
        <dbReference type="SAM" id="MobiDB-lite"/>
    </source>
</evidence>
<feature type="region of interest" description="Disordered" evidence="1">
    <location>
        <begin position="77"/>
        <end position="251"/>
    </location>
</feature>
<name>A0AAW1S285_9CHLO</name>
<dbReference type="PANTHER" id="PTHR34684:SF1">
    <property type="entry name" value="OS08G0192200 PROTEIN"/>
    <property type="match status" value="1"/>
</dbReference>
<evidence type="ECO:0000313" key="2">
    <source>
        <dbReference type="EMBL" id="KAK9840106.1"/>
    </source>
</evidence>
<proteinExistence type="predicted"/>
<feature type="compositionally biased region" description="Basic residues" evidence="1">
    <location>
        <begin position="141"/>
        <end position="150"/>
    </location>
</feature>
<feature type="compositionally biased region" description="Basic residues" evidence="1">
    <location>
        <begin position="226"/>
        <end position="251"/>
    </location>
</feature>
<dbReference type="EMBL" id="JALJOS010000004">
    <property type="protein sequence ID" value="KAK9840106.1"/>
    <property type="molecule type" value="Genomic_DNA"/>
</dbReference>
<accession>A0AAW1S285</accession>
<reference evidence="2 3" key="1">
    <citation type="journal article" date="2024" name="Nat. Commun.">
        <title>Phylogenomics reveals the evolutionary origins of lichenization in chlorophyte algae.</title>
        <authorList>
            <person name="Puginier C."/>
            <person name="Libourel C."/>
            <person name="Otte J."/>
            <person name="Skaloud P."/>
            <person name="Haon M."/>
            <person name="Grisel S."/>
            <person name="Petersen M."/>
            <person name="Berrin J.G."/>
            <person name="Delaux P.M."/>
            <person name="Dal Grande F."/>
            <person name="Keller J."/>
        </authorList>
    </citation>
    <scope>NUCLEOTIDE SEQUENCE [LARGE SCALE GENOMIC DNA]</scope>
    <source>
        <strain evidence="2 3">SAG 2145</strain>
    </source>
</reference>
<gene>
    <name evidence="2" type="ORF">WJX74_003415</name>
</gene>
<organism evidence="2 3">
    <name type="scientific">Apatococcus lobatus</name>
    <dbReference type="NCBI Taxonomy" id="904363"/>
    <lineage>
        <taxon>Eukaryota</taxon>
        <taxon>Viridiplantae</taxon>
        <taxon>Chlorophyta</taxon>
        <taxon>core chlorophytes</taxon>
        <taxon>Trebouxiophyceae</taxon>
        <taxon>Chlorellales</taxon>
        <taxon>Chlorellaceae</taxon>
        <taxon>Apatococcus</taxon>
    </lineage>
</organism>
<evidence type="ECO:0000313" key="3">
    <source>
        <dbReference type="Proteomes" id="UP001438707"/>
    </source>
</evidence>
<dbReference type="AlphaFoldDB" id="A0AAW1S285"/>
<feature type="compositionally biased region" description="Basic and acidic residues" evidence="1">
    <location>
        <begin position="87"/>
        <end position="102"/>
    </location>
</feature>
<dbReference type="Proteomes" id="UP001438707">
    <property type="component" value="Unassembled WGS sequence"/>
</dbReference>
<comment type="caution">
    <text evidence="2">The sequence shown here is derived from an EMBL/GenBank/DDBJ whole genome shotgun (WGS) entry which is preliminary data.</text>
</comment>
<feature type="compositionally biased region" description="Basic and acidic residues" evidence="1">
    <location>
        <begin position="111"/>
        <end position="120"/>
    </location>
</feature>
<keyword evidence="3" id="KW-1185">Reference proteome</keyword>
<protein>
    <submittedName>
        <fullName evidence="2">Uncharacterized protein</fullName>
    </submittedName>
</protein>
<feature type="compositionally biased region" description="Basic and acidic residues" evidence="1">
    <location>
        <begin position="204"/>
        <end position="225"/>
    </location>
</feature>